<dbReference type="EMBL" id="CP119916">
    <property type="protein sequence ID" value="WFD14215.1"/>
    <property type="molecule type" value="Genomic_DNA"/>
</dbReference>
<evidence type="ECO:0000256" key="7">
    <source>
        <dbReference type="ARBA" id="ARBA00023136"/>
    </source>
</evidence>
<evidence type="ECO:0000256" key="2">
    <source>
        <dbReference type="ARBA" id="ARBA00022741"/>
    </source>
</evidence>
<keyword evidence="6 8" id="KW-0342">GTP-binding</keyword>
<evidence type="ECO:0000256" key="6">
    <source>
        <dbReference type="ARBA" id="ARBA00023134"/>
    </source>
</evidence>
<dbReference type="GO" id="GO:0005525">
    <property type="term" value="F:GTP binding"/>
    <property type="evidence" value="ECO:0007669"/>
    <property type="project" value="UniProtKB-UniRule"/>
</dbReference>
<keyword evidence="13" id="KW-1185">Reference proteome</keyword>
<name>A0AAJ6CK76_9BASI</name>
<sequence length="823" mass="91439">MERDEEAVHRMPVETGPSVVTGAHKVPVMASGIPSADTSEAEVPPETVTRTASASADAGHDVAIGLAQPNRLQLIDEDQHFSGALFHDHLSQWGMLEAGFGYDICAVLGSQSTGKSTLLNRLFGTNFDVMDDRARQQTTKGIWLCRGMDRNVLVMDVEGTDGRERGEDQDFERKSALFSLATAECVIVNMWENQVGLFQGANMGLLKTVLDVNLTLFQVGRARAGAPKEKTLLLFVIRDYIGTTPLANLESTIRADLQRIWASLTKPEALAGAELGDFFDVSFSALPHKVLQAKEFDEGIAQLQRRFIDRSDPQYVFQTEYHKRIPIDGLPHYLESVWEQIMQNKDLDLPTQQELLAQFRCDEIAAAAAAAFAAAMTALRSALDAGQVLATLGVDMASHRAEALAVFDKDASRYHRGVYARKRADLLLQLNAVLLPFFLAQLKNLHTQLASAFQQAMQEGTRRASYNFGGLVEEHVTHALAAFDAETQRLVLPDTDWSVSEERVHLEEDLRAVARTLRADETQKLAVRLEKDIRRHLAEPIEAALSEPDAGMWDRVLGAWHEACDRGAALYRERAAHLNTTPDEDAATVGRLHMVAWRALLDRVQESTSETVLASRLRAFFEDRFRYDASGVPRVWKPSDDMDDAFVQARDATLALIPLYATMQPETPPTVAGDEDTPSWDEARRVLSERRCAELGRRFRRDADAAYVEAKRGTVSSMTQVPWWMYVVLIVLGWNEAMAVLHSPVYFTLLCMLLASAYVVWRMNLAGPMLTVTTHVAKELRALGEQQLRVYLDAPGTAHPAPRATEARPAVPESAEPRLPASF</sequence>
<dbReference type="GO" id="GO:0003924">
    <property type="term" value="F:GTPase activity"/>
    <property type="evidence" value="ECO:0007669"/>
    <property type="project" value="UniProtKB-UniRule"/>
</dbReference>
<dbReference type="Gene3D" id="3.40.50.300">
    <property type="entry name" value="P-loop containing nucleotide triphosphate hydrolases"/>
    <property type="match status" value="1"/>
</dbReference>
<keyword evidence="1 8" id="KW-0812">Transmembrane</keyword>
<dbReference type="PANTHER" id="PTHR45923">
    <property type="entry name" value="PROTEIN SEY1"/>
    <property type="match status" value="1"/>
</dbReference>
<evidence type="ECO:0000256" key="10">
    <source>
        <dbReference type="SAM" id="Phobius"/>
    </source>
</evidence>
<feature type="topological domain" description="Lumenal" evidence="8">
    <location>
        <begin position="742"/>
        <end position="744"/>
    </location>
</feature>
<dbReference type="CDD" id="cd01851">
    <property type="entry name" value="GBP"/>
    <property type="match status" value="1"/>
</dbReference>
<feature type="topological domain" description="Cytoplasmic" evidence="8">
    <location>
        <begin position="766"/>
        <end position="823"/>
    </location>
</feature>
<dbReference type="SUPFAM" id="SSF52540">
    <property type="entry name" value="P-loop containing nucleoside triphosphate hydrolases"/>
    <property type="match status" value="1"/>
</dbReference>
<keyword evidence="4 8" id="KW-0256">Endoplasmic reticulum</keyword>
<evidence type="ECO:0000256" key="3">
    <source>
        <dbReference type="ARBA" id="ARBA00022801"/>
    </source>
</evidence>
<evidence type="ECO:0000313" key="12">
    <source>
        <dbReference type="EMBL" id="WFD14215.1"/>
    </source>
</evidence>
<dbReference type="InterPro" id="IPR008803">
    <property type="entry name" value="RHD3/Sey1"/>
</dbReference>
<comment type="subcellular location">
    <subcellularLocation>
        <location evidence="8">Endoplasmic reticulum membrane</location>
        <topology evidence="8">Multi-pass membrane protein</topology>
    </subcellularLocation>
    <text evidence="8">Enriched in the cortical ER. Concentrated in punctae along the ER tubules.</text>
</comment>
<organism evidence="12 13">
    <name type="scientific">Malassezia arunalokei</name>
    <dbReference type="NCBI Taxonomy" id="1514897"/>
    <lineage>
        <taxon>Eukaryota</taxon>
        <taxon>Fungi</taxon>
        <taxon>Dikarya</taxon>
        <taxon>Basidiomycota</taxon>
        <taxon>Ustilaginomycotina</taxon>
        <taxon>Malasseziomycetes</taxon>
        <taxon>Malasseziales</taxon>
        <taxon>Malasseziaceae</taxon>
        <taxon>Malassezia</taxon>
    </lineage>
</organism>
<comment type="similarity">
    <text evidence="8">Belongs to the TRAFAC class dynamin-like GTPase superfamily. GB1/RHD3 GTPase family. RHD3 subfamily.</text>
</comment>
<evidence type="ECO:0000313" key="13">
    <source>
        <dbReference type="Proteomes" id="UP001217582"/>
    </source>
</evidence>
<dbReference type="Proteomes" id="UP001217582">
    <property type="component" value="Chromosome 1"/>
</dbReference>
<dbReference type="PANTHER" id="PTHR45923:SF2">
    <property type="entry name" value="PROTEIN SEY1"/>
    <property type="match status" value="1"/>
</dbReference>
<dbReference type="InterPro" id="IPR046758">
    <property type="entry name" value="Sey1/RHD3-like_3HB"/>
</dbReference>
<dbReference type="InterPro" id="IPR030386">
    <property type="entry name" value="G_GB1_RHD3_dom"/>
</dbReference>
<dbReference type="PROSITE" id="PS51715">
    <property type="entry name" value="G_GB1_RHD3"/>
    <property type="match status" value="1"/>
</dbReference>
<feature type="domain" description="GB1/RHD3-type G" evidence="11">
    <location>
        <begin position="99"/>
        <end position="321"/>
    </location>
</feature>
<dbReference type="GO" id="GO:0016320">
    <property type="term" value="P:endoplasmic reticulum membrane fusion"/>
    <property type="evidence" value="ECO:0007669"/>
    <property type="project" value="TreeGrafter"/>
</dbReference>
<dbReference type="HAMAP" id="MF_03109">
    <property type="entry name" value="Sey1"/>
    <property type="match status" value="1"/>
</dbReference>
<gene>
    <name evidence="8 12" type="primary">SEY1</name>
    <name evidence="12" type="ORF">MARU1_000215</name>
</gene>
<evidence type="ECO:0000259" key="11">
    <source>
        <dbReference type="PROSITE" id="PS51715"/>
    </source>
</evidence>
<evidence type="ECO:0000256" key="9">
    <source>
        <dbReference type="SAM" id="MobiDB-lite"/>
    </source>
</evidence>
<reference evidence="12 13" key="1">
    <citation type="submission" date="2023-03" db="EMBL/GenBank/DDBJ databases">
        <title>Mating type loci evolution in Malassezia.</title>
        <authorList>
            <person name="Coelho M.A."/>
        </authorList>
    </citation>
    <scope>NUCLEOTIDE SEQUENCE [LARGE SCALE GENOMIC DNA]</scope>
    <source>
        <strain evidence="12 13">CBS 13387</strain>
    </source>
</reference>
<feature type="region of interest" description="Disordered" evidence="9">
    <location>
        <begin position="799"/>
        <end position="823"/>
    </location>
</feature>
<protein>
    <submittedName>
        <fullName evidence="12">Dynamin-like GTPase that mediates homotypic ER fusion</fullName>
    </submittedName>
</protein>
<feature type="topological domain" description="Cytoplasmic" evidence="8">
    <location>
        <begin position="1"/>
        <end position="720"/>
    </location>
</feature>
<evidence type="ECO:0000256" key="4">
    <source>
        <dbReference type="ARBA" id="ARBA00022824"/>
    </source>
</evidence>
<evidence type="ECO:0000256" key="5">
    <source>
        <dbReference type="ARBA" id="ARBA00022989"/>
    </source>
</evidence>
<dbReference type="InterPro" id="IPR027417">
    <property type="entry name" value="P-loop_NTPase"/>
</dbReference>
<keyword evidence="3 8" id="KW-0378">Hydrolase</keyword>
<evidence type="ECO:0000256" key="1">
    <source>
        <dbReference type="ARBA" id="ARBA00022692"/>
    </source>
</evidence>
<dbReference type="FunFam" id="3.40.50.300:FF:000727">
    <property type="entry name" value="Protein SEY1 homolog"/>
    <property type="match status" value="1"/>
</dbReference>
<keyword evidence="2 8" id="KW-0547">Nucleotide-binding</keyword>
<dbReference type="Pfam" id="PF05879">
    <property type="entry name" value="RHD3_GTPase"/>
    <property type="match status" value="1"/>
</dbReference>
<accession>A0AAJ6CK76</accession>
<feature type="transmembrane region" description="Helical" evidence="10">
    <location>
        <begin position="745"/>
        <end position="761"/>
    </location>
</feature>
<evidence type="ECO:0000256" key="8">
    <source>
        <dbReference type="HAMAP-Rule" id="MF_03109"/>
    </source>
</evidence>
<proteinExistence type="inferred from homology"/>
<dbReference type="Pfam" id="PF20428">
    <property type="entry name" value="Sey1_3HB"/>
    <property type="match status" value="1"/>
</dbReference>
<keyword evidence="7 8" id="KW-0472">Membrane</keyword>
<feature type="binding site" evidence="8">
    <location>
        <begin position="109"/>
        <end position="116"/>
    </location>
    <ligand>
        <name>GTP</name>
        <dbReference type="ChEBI" id="CHEBI:37565"/>
    </ligand>
</feature>
<keyword evidence="5 8" id="KW-1133">Transmembrane helix</keyword>
<dbReference type="GO" id="GO:0005789">
    <property type="term" value="C:endoplasmic reticulum membrane"/>
    <property type="evidence" value="ECO:0007669"/>
    <property type="project" value="UniProtKB-SubCell"/>
</dbReference>
<dbReference type="AlphaFoldDB" id="A0AAJ6CK76"/>